<feature type="compositionally biased region" description="Basic and acidic residues" evidence="6">
    <location>
        <begin position="8"/>
        <end position="25"/>
    </location>
</feature>
<keyword evidence="4" id="KW-1015">Disulfide bond</keyword>
<sequence>MAKNSSAADRRQAAREKARQIAENDARREKKAKTILFTSVGVVVVAFLTVVGFLIFQSMQPVAGPRNYAEGTMTVAKDGDELKAYTAPGIEEPGENPPPPIAESPLGSDAAVVTVYFDFQCPACKAFEDTHGKTLNKLVEEGKIALQYAPVAFLDNASGGNKYSTRAANAAACVADSGQVQRYSDFVMAMFAQQPQEGAEGMEDDQIIKIAEDAGVDVSAKVEPEDSDASDVRSCITEQAFAKSVEKETKAAFDERGLSGTPRVLINGKETESFREQDPQKFPLEVLRAAGGN</sequence>
<feature type="domain" description="Thioredoxin-like fold" evidence="8">
    <location>
        <begin position="110"/>
        <end position="272"/>
    </location>
</feature>
<dbReference type="EMBL" id="JABEMC010000005">
    <property type="protein sequence ID" value="NNG79590.1"/>
    <property type="molecule type" value="Genomic_DNA"/>
</dbReference>
<evidence type="ECO:0000313" key="12">
    <source>
        <dbReference type="Proteomes" id="UP000549517"/>
    </source>
</evidence>
<reference evidence="9 12" key="2">
    <citation type="submission" date="2020-05" db="EMBL/GenBank/DDBJ databases">
        <title>MicrobeNet Type strains.</title>
        <authorList>
            <person name="Nicholson A.C."/>
        </authorList>
    </citation>
    <scope>NUCLEOTIDE SEQUENCE [LARGE SCALE GENOMIC DNA]</scope>
    <source>
        <strain evidence="9 12">CCUG 46604</strain>
    </source>
</reference>
<keyword evidence="3" id="KW-0560">Oxidoreductase</keyword>
<dbReference type="GO" id="GO:0016491">
    <property type="term" value="F:oxidoreductase activity"/>
    <property type="evidence" value="ECO:0007669"/>
    <property type="project" value="UniProtKB-KW"/>
</dbReference>
<comment type="caution">
    <text evidence="10">The sequence shown here is derived from an EMBL/GenBank/DDBJ whole genome shotgun (WGS) entry which is preliminary data.</text>
</comment>
<keyword evidence="7" id="KW-1133">Transmembrane helix</keyword>
<evidence type="ECO:0000256" key="2">
    <source>
        <dbReference type="ARBA" id="ARBA00022729"/>
    </source>
</evidence>
<feature type="region of interest" description="Disordered" evidence="6">
    <location>
        <begin position="1"/>
        <end position="25"/>
    </location>
</feature>
<gene>
    <name evidence="10" type="ORF">CJ198_07440</name>
    <name evidence="9" type="ORF">HLA91_09420</name>
</gene>
<evidence type="ECO:0000256" key="1">
    <source>
        <dbReference type="ARBA" id="ARBA00005791"/>
    </source>
</evidence>
<evidence type="ECO:0000259" key="8">
    <source>
        <dbReference type="Pfam" id="PF13462"/>
    </source>
</evidence>
<evidence type="ECO:0000313" key="9">
    <source>
        <dbReference type="EMBL" id="NNG79590.1"/>
    </source>
</evidence>
<protein>
    <submittedName>
        <fullName evidence="10">Disulfide bond formation protein DsbA</fullName>
    </submittedName>
    <submittedName>
        <fullName evidence="9">Thioredoxin domain-containing protein</fullName>
    </submittedName>
</protein>
<name>A0A2N6PHM4_9MICO</name>
<keyword evidence="7" id="KW-0812">Transmembrane</keyword>
<dbReference type="AlphaFoldDB" id="A0A2N6PHM4"/>
<dbReference type="Proteomes" id="UP000235703">
    <property type="component" value="Unassembled WGS sequence"/>
</dbReference>
<evidence type="ECO:0000256" key="4">
    <source>
        <dbReference type="ARBA" id="ARBA00023157"/>
    </source>
</evidence>
<evidence type="ECO:0000256" key="6">
    <source>
        <dbReference type="SAM" id="MobiDB-lite"/>
    </source>
</evidence>
<evidence type="ECO:0000256" key="7">
    <source>
        <dbReference type="SAM" id="Phobius"/>
    </source>
</evidence>
<dbReference type="SUPFAM" id="SSF52833">
    <property type="entry name" value="Thioredoxin-like"/>
    <property type="match status" value="1"/>
</dbReference>
<evidence type="ECO:0000313" key="10">
    <source>
        <dbReference type="EMBL" id="PMB98192.1"/>
    </source>
</evidence>
<dbReference type="Gene3D" id="3.40.30.10">
    <property type="entry name" value="Glutaredoxin"/>
    <property type="match status" value="1"/>
</dbReference>
<evidence type="ECO:0000256" key="5">
    <source>
        <dbReference type="ARBA" id="ARBA00023284"/>
    </source>
</evidence>
<dbReference type="EMBL" id="PNFZ01000003">
    <property type="protein sequence ID" value="PMB98192.1"/>
    <property type="molecule type" value="Genomic_DNA"/>
</dbReference>
<dbReference type="OrthoDB" id="117402at2"/>
<accession>A0A2N6PHM4</accession>
<keyword evidence="7" id="KW-0472">Membrane</keyword>
<keyword evidence="11" id="KW-1185">Reference proteome</keyword>
<dbReference type="PANTHER" id="PTHR13887">
    <property type="entry name" value="GLUTATHIONE S-TRANSFERASE KAPPA"/>
    <property type="match status" value="1"/>
</dbReference>
<evidence type="ECO:0000256" key="3">
    <source>
        <dbReference type="ARBA" id="ARBA00023002"/>
    </source>
</evidence>
<dbReference type="InterPro" id="IPR012336">
    <property type="entry name" value="Thioredoxin-like_fold"/>
</dbReference>
<evidence type="ECO:0000313" key="11">
    <source>
        <dbReference type="Proteomes" id="UP000235703"/>
    </source>
</evidence>
<dbReference type="RefSeq" id="WP_102161988.1">
    <property type="nucleotide sequence ID" value="NZ_BAAAKH010000011.1"/>
</dbReference>
<keyword evidence="5" id="KW-0676">Redox-active center</keyword>
<organism evidence="10 11">
    <name type="scientific">Brevibacterium luteolum</name>
    <dbReference type="NCBI Taxonomy" id="199591"/>
    <lineage>
        <taxon>Bacteria</taxon>
        <taxon>Bacillati</taxon>
        <taxon>Actinomycetota</taxon>
        <taxon>Actinomycetes</taxon>
        <taxon>Micrococcales</taxon>
        <taxon>Brevibacteriaceae</taxon>
        <taxon>Brevibacterium</taxon>
    </lineage>
</organism>
<dbReference type="Proteomes" id="UP000549517">
    <property type="component" value="Unassembled WGS sequence"/>
</dbReference>
<keyword evidence="2" id="KW-0732">Signal</keyword>
<dbReference type="InterPro" id="IPR036249">
    <property type="entry name" value="Thioredoxin-like_sf"/>
</dbReference>
<reference evidence="10 11" key="1">
    <citation type="submission" date="2017-09" db="EMBL/GenBank/DDBJ databases">
        <title>Bacterial strain isolated from the female urinary microbiota.</title>
        <authorList>
            <person name="Thomas-White K."/>
            <person name="Kumar N."/>
            <person name="Forster S."/>
            <person name="Putonti C."/>
            <person name="Lawley T."/>
            <person name="Wolfe A.J."/>
        </authorList>
    </citation>
    <scope>NUCLEOTIDE SEQUENCE [LARGE SCALE GENOMIC DNA]</scope>
    <source>
        <strain evidence="10 11">UMB0680</strain>
    </source>
</reference>
<dbReference type="PANTHER" id="PTHR13887:SF14">
    <property type="entry name" value="DISULFIDE BOND FORMATION PROTEIN D"/>
    <property type="match status" value="1"/>
</dbReference>
<dbReference type="Pfam" id="PF13462">
    <property type="entry name" value="Thioredoxin_4"/>
    <property type="match status" value="1"/>
</dbReference>
<proteinExistence type="inferred from homology"/>
<feature type="transmembrane region" description="Helical" evidence="7">
    <location>
        <begin position="35"/>
        <end position="56"/>
    </location>
</feature>
<comment type="similarity">
    <text evidence="1">Belongs to the thioredoxin family. DsbA subfamily.</text>
</comment>